<name>X1CL43_9ZZZZ</name>
<accession>X1CL43</accession>
<feature type="compositionally biased region" description="Basic and acidic residues" evidence="1">
    <location>
        <begin position="10"/>
        <end position="19"/>
    </location>
</feature>
<comment type="caution">
    <text evidence="2">The sequence shown here is derived from an EMBL/GenBank/DDBJ whole genome shotgun (WGS) entry which is preliminary data.</text>
</comment>
<evidence type="ECO:0000313" key="2">
    <source>
        <dbReference type="EMBL" id="GAH09106.1"/>
    </source>
</evidence>
<sequence length="96" mass="11027">KLLYRSGITPEKKEVESKTDVPPLKTEEVQTIPPVLDIKEEIPKITPVEEVQPALPILDIKEEKRKKEPRVCKFCGMRLPKNKSFCLQCGMIIKIK</sequence>
<dbReference type="AlphaFoldDB" id="X1CL43"/>
<proteinExistence type="predicted"/>
<evidence type="ECO:0000256" key="1">
    <source>
        <dbReference type="SAM" id="MobiDB-lite"/>
    </source>
</evidence>
<gene>
    <name evidence="2" type="ORF">S01H4_61222</name>
</gene>
<feature type="non-terminal residue" evidence="2">
    <location>
        <position position="1"/>
    </location>
</feature>
<dbReference type="EMBL" id="BART01036253">
    <property type="protein sequence ID" value="GAH09106.1"/>
    <property type="molecule type" value="Genomic_DNA"/>
</dbReference>
<feature type="region of interest" description="Disordered" evidence="1">
    <location>
        <begin position="1"/>
        <end position="24"/>
    </location>
</feature>
<protein>
    <recommendedName>
        <fullName evidence="3">Zinc-ribbon domain-containing protein</fullName>
    </recommendedName>
</protein>
<organism evidence="2">
    <name type="scientific">marine sediment metagenome</name>
    <dbReference type="NCBI Taxonomy" id="412755"/>
    <lineage>
        <taxon>unclassified sequences</taxon>
        <taxon>metagenomes</taxon>
        <taxon>ecological metagenomes</taxon>
    </lineage>
</organism>
<reference evidence="2" key="1">
    <citation type="journal article" date="2014" name="Front. Microbiol.">
        <title>High frequency of phylogenetically diverse reductive dehalogenase-homologous genes in deep subseafloor sedimentary metagenomes.</title>
        <authorList>
            <person name="Kawai M."/>
            <person name="Futagami T."/>
            <person name="Toyoda A."/>
            <person name="Takaki Y."/>
            <person name="Nishi S."/>
            <person name="Hori S."/>
            <person name="Arai W."/>
            <person name="Tsubouchi T."/>
            <person name="Morono Y."/>
            <person name="Uchiyama I."/>
            <person name="Ito T."/>
            <person name="Fujiyama A."/>
            <person name="Inagaki F."/>
            <person name="Takami H."/>
        </authorList>
    </citation>
    <scope>NUCLEOTIDE SEQUENCE</scope>
    <source>
        <strain evidence="2">Expedition CK06-06</strain>
    </source>
</reference>
<evidence type="ECO:0008006" key="3">
    <source>
        <dbReference type="Google" id="ProtNLM"/>
    </source>
</evidence>